<name>A0A3E0A083_9ACTN</name>
<gene>
    <name evidence="2" type="ORF">DFJ67_5599</name>
</gene>
<keyword evidence="1" id="KW-1133">Transmembrane helix</keyword>
<comment type="caution">
    <text evidence="2">The sequence shown here is derived from an EMBL/GenBank/DDBJ whole genome shotgun (WGS) entry which is preliminary data.</text>
</comment>
<organism evidence="2 3">
    <name type="scientific">Asanoa ferruginea</name>
    <dbReference type="NCBI Taxonomy" id="53367"/>
    <lineage>
        <taxon>Bacteria</taxon>
        <taxon>Bacillati</taxon>
        <taxon>Actinomycetota</taxon>
        <taxon>Actinomycetes</taxon>
        <taxon>Micromonosporales</taxon>
        <taxon>Micromonosporaceae</taxon>
        <taxon>Asanoa</taxon>
    </lineage>
</organism>
<evidence type="ECO:0000313" key="3">
    <source>
        <dbReference type="Proteomes" id="UP000256913"/>
    </source>
</evidence>
<protein>
    <submittedName>
        <fullName evidence="2">Uncharacterized protein</fullName>
    </submittedName>
</protein>
<dbReference type="Proteomes" id="UP000256913">
    <property type="component" value="Unassembled WGS sequence"/>
</dbReference>
<dbReference type="AlphaFoldDB" id="A0A3E0A083"/>
<evidence type="ECO:0000256" key="1">
    <source>
        <dbReference type="SAM" id="Phobius"/>
    </source>
</evidence>
<proteinExistence type="predicted"/>
<dbReference type="EMBL" id="QUMQ01000001">
    <property type="protein sequence ID" value="REF99560.1"/>
    <property type="molecule type" value="Genomic_DNA"/>
</dbReference>
<sequence length="90" mass="10314">MAVVVACLAYANYAVWTGWAALPPDERGNGDWRVLAAAMGGLGCCFLVFVAPFAYLLRAIWRHVYIVRRNEQVRSRKWDGWNWTEPPKEE</sequence>
<keyword evidence="1" id="KW-0472">Membrane</keyword>
<evidence type="ECO:0000313" key="2">
    <source>
        <dbReference type="EMBL" id="REF99560.1"/>
    </source>
</evidence>
<keyword evidence="3" id="KW-1185">Reference proteome</keyword>
<reference evidence="2 3" key="1">
    <citation type="submission" date="2018-08" db="EMBL/GenBank/DDBJ databases">
        <title>Sequencing the genomes of 1000 actinobacteria strains.</title>
        <authorList>
            <person name="Klenk H.-P."/>
        </authorList>
    </citation>
    <scope>NUCLEOTIDE SEQUENCE [LARGE SCALE GENOMIC DNA]</scope>
    <source>
        <strain evidence="2 3">DSM 44099</strain>
    </source>
</reference>
<accession>A0A3E0A083</accession>
<feature type="transmembrane region" description="Helical" evidence="1">
    <location>
        <begin position="36"/>
        <end position="61"/>
    </location>
</feature>
<keyword evidence="1" id="KW-0812">Transmembrane</keyword>